<evidence type="ECO:0000256" key="2">
    <source>
        <dbReference type="ARBA" id="ARBA00022448"/>
    </source>
</evidence>
<reference evidence="11" key="1">
    <citation type="submission" date="2021-06" db="EMBL/GenBank/DDBJ databases">
        <title>Description of novel taxa of the family Lachnospiraceae.</title>
        <authorList>
            <person name="Chaplin A.V."/>
            <person name="Sokolova S.R."/>
            <person name="Pikina A.P."/>
            <person name="Korzhanova M."/>
            <person name="Belova V."/>
            <person name="Korostin D."/>
            <person name="Efimov B.A."/>
        </authorList>
    </citation>
    <scope>NUCLEOTIDE SEQUENCE</scope>
    <source>
        <strain evidence="11">ASD5720</strain>
    </source>
</reference>
<comment type="subcellular location">
    <subcellularLocation>
        <location evidence="1">Cell membrane</location>
        <topology evidence="1">Peripheral membrane protein</topology>
    </subcellularLocation>
</comment>
<sequence>MNDAVVLEMKNITKRFPGVLALDKVQLTLHRGEVHVLLGENGAGKSTLIKTITGAYIPDEGEIFLEGKPVRFDSPLHAQKLGISAVYQEFNLIPELDAAKNIFLGKELMVGKTIKLNSREMYRKSEEYLETIGAKLNPRIPIKNLGVAAQQMVEIAKAIATDCKILILDEPTAVLTNQEIDRLFQVVETLTKRGVAIIFISHRLEEINRIGDRVTVMRDGAYVDTIQVEKGKLDTDYLVKLMVGREITNKFPKINVAIGEEILRVEHLNRKNVLKDINLTLHAGEILGIGGLVGAGRTEAVKAIFGADPIDSGEITVFGKKALIRQPKDAIRLGIGLAPEDRKVEGLNLGMSIKDNIIMASVDKISRCGVIGRRKRTSIPEGLKDNLRIVTPSINQMVGNLSGGNQQKVVLAKWLASDSRIVIFDEPTRGIDVGAKVEVYQLMNQLISRGVGIIMISSELPELLAMSDRILVMHEGRITGELSHEEASQEKVLRLASGGI</sequence>
<evidence type="ECO:0000256" key="7">
    <source>
        <dbReference type="ARBA" id="ARBA00022840"/>
    </source>
</evidence>
<dbReference type="GO" id="GO:0016887">
    <property type="term" value="F:ATP hydrolysis activity"/>
    <property type="evidence" value="ECO:0007669"/>
    <property type="project" value="InterPro"/>
</dbReference>
<dbReference type="InterPro" id="IPR003439">
    <property type="entry name" value="ABC_transporter-like_ATP-bd"/>
</dbReference>
<organism evidence="11 12">
    <name type="scientific">Diplocloster agilis</name>
    <dbReference type="NCBI Taxonomy" id="2850323"/>
    <lineage>
        <taxon>Bacteria</taxon>
        <taxon>Bacillati</taxon>
        <taxon>Bacillota</taxon>
        <taxon>Clostridia</taxon>
        <taxon>Lachnospirales</taxon>
        <taxon>Lachnospiraceae</taxon>
        <taxon>Diplocloster</taxon>
    </lineage>
</organism>
<keyword evidence="4" id="KW-0762">Sugar transport</keyword>
<keyword evidence="3" id="KW-1003">Cell membrane</keyword>
<dbReference type="GO" id="GO:0005886">
    <property type="term" value="C:plasma membrane"/>
    <property type="evidence" value="ECO:0007669"/>
    <property type="project" value="UniProtKB-SubCell"/>
</dbReference>
<protein>
    <submittedName>
        <fullName evidence="11">Sugar ABC transporter ATP-binding protein</fullName>
    </submittedName>
</protein>
<dbReference type="SMART" id="SM00382">
    <property type="entry name" value="AAA"/>
    <property type="match status" value="2"/>
</dbReference>
<dbReference type="CDD" id="cd03216">
    <property type="entry name" value="ABC_Carb_Monos_I"/>
    <property type="match status" value="1"/>
</dbReference>
<dbReference type="AlphaFoldDB" id="A0A949NBQ8"/>
<dbReference type="CDD" id="cd03215">
    <property type="entry name" value="ABC_Carb_Monos_II"/>
    <property type="match status" value="1"/>
</dbReference>
<dbReference type="Pfam" id="PF00005">
    <property type="entry name" value="ABC_tran"/>
    <property type="match status" value="2"/>
</dbReference>
<dbReference type="PROSITE" id="PS50893">
    <property type="entry name" value="ABC_TRANSPORTER_2"/>
    <property type="match status" value="2"/>
</dbReference>
<keyword evidence="6" id="KW-0547">Nucleotide-binding</keyword>
<dbReference type="RefSeq" id="WP_158348588.1">
    <property type="nucleotide sequence ID" value="NZ_JAHQCW010000026.1"/>
</dbReference>
<evidence type="ECO:0000256" key="5">
    <source>
        <dbReference type="ARBA" id="ARBA00022737"/>
    </source>
</evidence>
<dbReference type="FunFam" id="3.40.50.300:FF:000127">
    <property type="entry name" value="Ribose import ATP-binding protein RbsA"/>
    <property type="match status" value="1"/>
</dbReference>
<feature type="domain" description="ABC transporter" evidence="10">
    <location>
        <begin position="257"/>
        <end position="500"/>
    </location>
</feature>
<evidence type="ECO:0000256" key="4">
    <source>
        <dbReference type="ARBA" id="ARBA00022597"/>
    </source>
</evidence>
<evidence type="ECO:0000256" key="3">
    <source>
        <dbReference type="ARBA" id="ARBA00022475"/>
    </source>
</evidence>
<accession>A0A949NBQ8</accession>
<dbReference type="GO" id="GO:0005524">
    <property type="term" value="F:ATP binding"/>
    <property type="evidence" value="ECO:0007669"/>
    <property type="project" value="UniProtKB-KW"/>
</dbReference>
<dbReference type="PROSITE" id="PS00211">
    <property type="entry name" value="ABC_TRANSPORTER_1"/>
    <property type="match status" value="1"/>
</dbReference>
<keyword evidence="5" id="KW-0677">Repeat</keyword>
<evidence type="ECO:0000256" key="9">
    <source>
        <dbReference type="ARBA" id="ARBA00023136"/>
    </source>
</evidence>
<gene>
    <name evidence="11" type="ORF">KTH89_15015</name>
</gene>
<dbReference type="InterPro" id="IPR027417">
    <property type="entry name" value="P-loop_NTPase"/>
</dbReference>
<dbReference type="SUPFAM" id="SSF52540">
    <property type="entry name" value="P-loop containing nucleoside triphosphate hydrolases"/>
    <property type="match status" value="2"/>
</dbReference>
<evidence type="ECO:0000256" key="8">
    <source>
        <dbReference type="ARBA" id="ARBA00022967"/>
    </source>
</evidence>
<evidence type="ECO:0000313" key="11">
    <source>
        <dbReference type="EMBL" id="MBU9737852.1"/>
    </source>
</evidence>
<keyword evidence="7 11" id="KW-0067">ATP-binding</keyword>
<dbReference type="InterPro" id="IPR050107">
    <property type="entry name" value="ABC_carbohydrate_import_ATPase"/>
</dbReference>
<dbReference type="PANTHER" id="PTHR43790:SF3">
    <property type="entry name" value="D-ALLOSE IMPORT ATP-BINDING PROTEIN ALSA-RELATED"/>
    <property type="match status" value="1"/>
</dbReference>
<dbReference type="Gene3D" id="3.40.50.300">
    <property type="entry name" value="P-loop containing nucleotide triphosphate hydrolases"/>
    <property type="match status" value="2"/>
</dbReference>
<comment type="caution">
    <text evidence="11">The sequence shown here is derived from an EMBL/GenBank/DDBJ whole genome shotgun (WGS) entry which is preliminary data.</text>
</comment>
<evidence type="ECO:0000256" key="1">
    <source>
        <dbReference type="ARBA" id="ARBA00004202"/>
    </source>
</evidence>
<evidence type="ECO:0000259" key="10">
    <source>
        <dbReference type="PROSITE" id="PS50893"/>
    </source>
</evidence>
<dbReference type="EMBL" id="JAHQCW010000026">
    <property type="protein sequence ID" value="MBU9737852.1"/>
    <property type="molecule type" value="Genomic_DNA"/>
</dbReference>
<dbReference type="PANTHER" id="PTHR43790">
    <property type="entry name" value="CARBOHYDRATE TRANSPORT ATP-BINDING PROTEIN MG119-RELATED"/>
    <property type="match status" value="1"/>
</dbReference>
<evidence type="ECO:0000256" key="6">
    <source>
        <dbReference type="ARBA" id="ARBA00022741"/>
    </source>
</evidence>
<dbReference type="Proteomes" id="UP000712157">
    <property type="component" value="Unassembled WGS sequence"/>
</dbReference>
<evidence type="ECO:0000313" key="12">
    <source>
        <dbReference type="Proteomes" id="UP000712157"/>
    </source>
</evidence>
<keyword evidence="9" id="KW-0472">Membrane</keyword>
<name>A0A949NBQ8_9FIRM</name>
<keyword evidence="12" id="KW-1185">Reference proteome</keyword>
<proteinExistence type="predicted"/>
<keyword evidence="2" id="KW-0813">Transport</keyword>
<dbReference type="InterPro" id="IPR003593">
    <property type="entry name" value="AAA+_ATPase"/>
</dbReference>
<keyword evidence="8" id="KW-1278">Translocase</keyword>
<feature type="domain" description="ABC transporter" evidence="10">
    <location>
        <begin position="7"/>
        <end position="244"/>
    </location>
</feature>
<dbReference type="InterPro" id="IPR017871">
    <property type="entry name" value="ABC_transporter-like_CS"/>
</dbReference>